<evidence type="ECO:0000313" key="1">
    <source>
        <dbReference type="EMBL" id="QQM18180.1"/>
    </source>
</evidence>
<proteinExistence type="predicted"/>
<reference evidence="1 2" key="1">
    <citation type="submission" date="2020-12" db="EMBL/GenBank/DDBJ databases">
        <title>Complete genome sequence of Stenotrophomonas maltophilia phage Salva.</title>
        <authorList>
            <person name="Jefferson B."/>
            <person name="Yao G."/>
            <person name="Clark J."/>
            <person name="Le T."/>
            <person name="Young R."/>
            <person name="Gonzalez C."/>
            <person name="Liu M."/>
        </authorList>
    </citation>
    <scope>NUCLEOTIDE SEQUENCE [LARGE SCALE GENOMIC DNA]</scope>
</reference>
<organism evidence="1 2">
    <name type="scientific">Stenotrophomonas phage Salva</name>
    <dbReference type="NCBI Taxonomy" id="2801524"/>
    <lineage>
        <taxon>Viruses</taxon>
        <taxon>Duplodnaviria</taxon>
        <taxon>Heunggongvirae</taxon>
        <taxon>Uroviricota</taxon>
        <taxon>Caudoviricetes</taxon>
        <taxon>Beaumontvirinae</taxon>
        <taxon>Salvavirus</taxon>
        <taxon>Salvavirus salva</taxon>
    </lineage>
</organism>
<evidence type="ECO:0000313" key="2">
    <source>
        <dbReference type="Proteomes" id="UP000595272"/>
    </source>
</evidence>
<dbReference type="EMBL" id="MW393850">
    <property type="protein sequence ID" value="QQM18180.1"/>
    <property type="molecule type" value="Genomic_DNA"/>
</dbReference>
<keyword evidence="2" id="KW-1185">Reference proteome</keyword>
<name>A0A7U3WJU7_9CAUD</name>
<accession>A0A7U3WJU7</accession>
<sequence>MASEGMLLPLTNDLRDTVIKVIRQTLDVADSATLWVYELTLTRTKHGWYHVRAKCRIGNDANPWFNIKFYIKDI</sequence>
<dbReference type="Proteomes" id="UP000595272">
    <property type="component" value="Segment"/>
</dbReference>
<protein>
    <submittedName>
        <fullName evidence="1">Uncharacterized protein</fullName>
    </submittedName>
</protein>
<gene>
    <name evidence="1" type="ORF">CPT_Salva_016</name>
</gene>